<evidence type="ECO:0000313" key="6">
    <source>
        <dbReference type="EMBL" id="ACB35471.1"/>
    </source>
</evidence>
<dbReference type="Pfam" id="PF12551">
    <property type="entry name" value="PHBC_N"/>
    <property type="match status" value="1"/>
</dbReference>
<feature type="domain" description="Poly-beta-hydroxybutyrate polymerase N-terminal" evidence="5">
    <location>
        <begin position="43"/>
        <end position="82"/>
    </location>
</feature>
<proteinExistence type="predicted"/>
<dbReference type="Gene3D" id="3.40.50.1820">
    <property type="entry name" value="alpha/beta hydrolase"/>
    <property type="match status" value="1"/>
</dbReference>
<reference evidence="6 7" key="1">
    <citation type="submission" date="2008-03" db="EMBL/GenBank/DDBJ databases">
        <title>Complete sequence of Leptothrix cholodnii SP-6.</title>
        <authorList>
            <consortium name="US DOE Joint Genome Institute"/>
            <person name="Copeland A."/>
            <person name="Lucas S."/>
            <person name="Lapidus A."/>
            <person name="Glavina del Rio T."/>
            <person name="Dalin E."/>
            <person name="Tice H."/>
            <person name="Bruce D."/>
            <person name="Goodwin L."/>
            <person name="Pitluck S."/>
            <person name="Chertkov O."/>
            <person name="Brettin T."/>
            <person name="Detter J.C."/>
            <person name="Han C."/>
            <person name="Kuske C.R."/>
            <person name="Schmutz J."/>
            <person name="Larimer F."/>
            <person name="Land M."/>
            <person name="Hauser L."/>
            <person name="Kyrpides N."/>
            <person name="Lykidis A."/>
            <person name="Emerson D."/>
            <person name="Richardson P."/>
        </authorList>
    </citation>
    <scope>NUCLEOTIDE SEQUENCE [LARGE SCALE GENOMIC DNA]</scope>
    <source>
        <strain evidence="7">ATCC 51168 / LMG 8142 / SP-6</strain>
    </source>
</reference>
<dbReference type="EMBL" id="CP001013">
    <property type="protein sequence ID" value="ACB35471.1"/>
    <property type="molecule type" value="Genomic_DNA"/>
</dbReference>
<dbReference type="KEGG" id="lch:Lcho_3213"/>
<evidence type="ECO:0000259" key="4">
    <source>
        <dbReference type="Pfam" id="PF07167"/>
    </source>
</evidence>
<dbReference type="PANTHER" id="PTHR36837:SF5">
    <property type="entry name" value="POLY-3-HYDROXYBUTYRATE SYNTHASE"/>
    <property type="match status" value="1"/>
</dbReference>
<evidence type="ECO:0000256" key="2">
    <source>
        <dbReference type="ARBA" id="ARBA00023315"/>
    </source>
</evidence>
<evidence type="ECO:0000313" key="7">
    <source>
        <dbReference type="Proteomes" id="UP000001693"/>
    </source>
</evidence>
<dbReference type="PANTHER" id="PTHR36837">
    <property type="entry name" value="POLY(3-HYDROXYALKANOATE) POLYMERASE SUBUNIT PHAC"/>
    <property type="match status" value="1"/>
</dbReference>
<keyword evidence="7" id="KW-1185">Reference proteome</keyword>
<dbReference type="AlphaFoldDB" id="B1Y1K9"/>
<accession>B1Y1K9</accession>
<protein>
    <submittedName>
        <fullName evidence="6">Poly-beta-hydroxybutyrate polymerase domain protein</fullName>
    </submittedName>
</protein>
<dbReference type="InterPro" id="IPR051321">
    <property type="entry name" value="PHA/PHB_synthase"/>
</dbReference>
<dbReference type="Pfam" id="PF07167">
    <property type="entry name" value="PhaC_N"/>
    <property type="match status" value="1"/>
</dbReference>
<dbReference type="GO" id="GO:0016746">
    <property type="term" value="F:acyltransferase activity"/>
    <property type="evidence" value="ECO:0007669"/>
    <property type="project" value="UniProtKB-KW"/>
</dbReference>
<evidence type="ECO:0000256" key="3">
    <source>
        <dbReference type="SAM" id="MobiDB-lite"/>
    </source>
</evidence>
<evidence type="ECO:0000256" key="1">
    <source>
        <dbReference type="ARBA" id="ARBA00022679"/>
    </source>
</evidence>
<dbReference type="STRING" id="395495.Lcho_3213"/>
<dbReference type="GO" id="GO:0042619">
    <property type="term" value="P:poly-hydroxybutyrate biosynthetic process"/>
    <property type="evidence" value="ECO:0007669"/>
    <property type="project" value="InterPro"/>
</dbReference>
<sequence>MGDLLTQDLTAVSAGRAGAREPGGSPWLGRRSPPSDSFVRYQAVERALQSMLPAQASSSVAPATSLGAFNDWALHLMTSPAKQWELMQLAAEQASQWWCAVAASPASMGRGPWCIEPLPQDRRFDDPAWRMPPFALIAQLFLLRQAWWHRATTGVPGVSRHHEQMVEFAARQWLDTVSPSNAVLSNPAVLQRTFDERGANLVRGALHAAGDAWRDMTDQPPMGAEQYKLGVDVAATPGQVVLRNRLMELIQYAPTTARVHPEPILIVPAWIMKYYVLDLEPHNSMVRFLVEHGYTVFTLSWKNPQAEDRDLGLDDYYRLGVRAALDEIAARLPARPVHAVGYCLGGTLLSMAAAALGREKSKALKSITLLAAQTDFTDPGELSLFIDESQVAWLENQMARRGYLEKGQMKGAFQMLRSRDLVWSYRLATYLLGERAPVSALMAWNADSTRLPWRMHSEYLRALYLDNALAHGEFHLEGTPINLSDIRVPIFTVGTVQDHVAPWRSVFKLHQLTNAEQTFVLTAGGHNVGIVNPPGQARSSYRLCRWQHEDRLLTPDEWLAANEPVKGSWWTPWSQWLGRHSSTPEAPPPLAPSLGAAPGLYVFDK</sequence>
<feature type="region of interest" description="Disordered" evidence="3">
    <location>
        <begin position="12"/>
        <end position="34"/>
    </location>
</feature>
<keyword evidence="1" id="KW-0808">Transferase</keyword>
<evidence type="ECO:0000259" key="5">
    <source>
        <dbReference type="Pfam" id="PF12551"/>
    </source>
</evidence>
<name>B1Y1K9_LEPCP</name>
<dbReference type="eggNOG" id="COG3243">
    <property type="taxonomic scope" value="Bacteria"/>
</dbReference>
<dbReference type="RefSeq" id="WP_012348218.1">
    <property type="nucleotide sequence ID" value="NC_010524.1"/>
</dbReference>
<dbReference type="HOGENOM" id="CLU_017387_1_0_4"/>
<dbReference type="InterPro" id="IPR010941">
    <property type="entry name" value="PhaC_N"/>
</dbReference>
<dbReference type="InterPro" id="IPR022211">
    <property type="entry name" value="PHBC_N"/>
</dbReference>
<feature type="domain" description="Poly-beta-hydroxybutyrate polymerase N-terminal" evidence="4">
    <location>
        <begin position="120"/>
        <end position="289"/>
    </location>
</feature>
<dbReference type="Proteomes" id="UP000001693">
    <property type="component" value="Chromosome"/>
</dbReference>
<keyword evidence="2" id="KW-0012">Acyltransferase</keyword>
<dbReference type="InterPro" id="IPR029058">
    <property type="entry name" value="AB_hydrolase_fold"/>
</dbReference>
<gene>
    <name evidence="6" type="ordered locus">Lcho_3213</name>
</gene>
<dbReference type="SUPFAM" id="SSF53474">
    <property type="entry name" value="alpha/beta-Hydrolases"/>
    <property type="match status" value="1"/>
</dbReference>
<organism evidence="6 7">
    <name type="scientific">Leptothrix cholodnii (strain ATCC 51168 / LMG 8142 / SP-6)</name>
    <name type="common">Leptothrix discophora (strain SP-6)</name>
    <dbReference type="NCBI Taxonomy" id="395495"/>
    <lineage>
        <taxon>Bacteria</taxon>
        <taxon>Pseudomonadati</taxon>
        <taxon>Pseudomonadota</taxon>
        <taxon>Betaproteobacteria</taxon>
        <taxon>Burkholderiales</taxon>
        <taxon>Sphaerotilaceae</taxon>
        <taxon>Leptothrix</taxon>
    </lineage>
</organism>